<dbReference type="GO" id="GO:0046464">
    <property type="term" value="P:acylglycerol catabolic process"/>
    <property type="evidence" value="ECO:0007669"/>
    <property type="project" value="TreeGrafter"/>
</dbReference>
<gene>
    <name evidence="2" type="ORF">OHC33_010329</name>
</gene>
<organism evidence="2 3">
    <name type="scientific">Knufia fluminis</name>
    <dbReference type="NCBI Taxonomy" id="191047"/>
    <lineage>
        <taxon>Eukaryota</taxon>
        <taxon>Fungi</taxon>
        <taxon>Dikarya</taxon>
        <taxon>Ascomycota</taxon>
        <taxon>Pezizomycotina</taxon>
        <taxon>Eurotiomycetes</taxon>
        <taxon>Chaetothyriomycetidae</taxon>
        <taxon>Chaetothyriales</taxon>
        <taxon>Trichomeriaceae</taxon>
        <taxon>Knufia</taxon>
    </lineage>
</organism>
<proteinExistence type="predicted"/>
<dbReference type="GO" id="GO:0047372">
    <property type="term" value="F:monoacylglycerol lipase activity"/>
    <property type="evidence" value="ECO:0007669"/>
    <property type="project" value="TreeGrafter"/>
</dbReference>
<evidence type="ECO:0000313" key="3">
    <source>
        <dbReference type="Proteomes" id="UP001316803"/>
    </source>
</evidence>
<dbReference type="InterPro" id="IPR029058">
    <property type="entry name" value="AB_hydrolase_fold"/>
</dbReference>
<reference evidence="2 3" key="1">
    <citation type="submission" date="2022-12" db="EMBL/GenBank/DDBJ databases">
        <title>Genomic features and morphological characterization of a novel Knufia sp. strain isolated from spacecraft assembly facility.</title>
        <authorList>
            <person name="Teixeira M."/>
            <person name="Chander A.M."/>
            <person name="Stajich J.E."/>
            <person name="Venkateswaran K."/>
        </authorList>
    </citation>
    <scope>NUCLEOTIDE SEQUENCE [LARGE SCALE GENOMIC DNA]</scope>
    <source>
        <strain evidence="2 3">FJI-L2-BK-P2</strain>
    </source>
</reference>
<dbReference type="EMBL" id="JAKLMC020000044">
    <property type="protein sequence ID" value="KAK5948726.1"/>
    <property type="molecule type" value="Genomic_DNA"/>
</dbReference>
<dbReference type="PANTHER" id="PTHR43798">
    <property type="entry name" value="MONOACYLGLYCEROL LIPASE"/>
    <property type="match status" value="1"/>
</dbReference>
<evidence type="ECO:0000259" key="1">
    <source>
        <dbReference type="Pfam" id="PF00561"/>
    </source>
</evidence>
<dbReference type="AlphaFoldDB" id="A0AAN8I3T1"/>
<comment type="caution">
    <text evidence="2">The sequence shown here is derived from an EMBL/GenBank/DDBJ whole genome shotgun (WGS) entry which is preliminary data.</text>
</comment>
<dbReference type="PANTHER" id="PTHR43798:SF5">
    <property type="entry name" value="MONOACYLGLYCEROL LIPASE ABHD6"/>
    <property type="match status" value="1"/>
</dbReference>
<evidence type="ECO:0000313" key="2">
    <source>
        <dbReference type="EMBL" id="KAK5948726.1"/>
    </source>
</evidence>
<name>A0AAN8I3T1_9EURO</name>
<keyword evidence="3" id="KW-1185">Reference proteome</keyword>
<dbReference type="Proteomes" id="UP001316803">
    <property type="component" value="Unassembled WGS sequence"/>
</dbReference>
<dbReference type="SUPFAM" id="SSF53474">
    <property type="entry name" value="alpha/beta-Hydrolases"/>
    <property type="match status" value="1"/>
</dbReference>
<feature type="domain" description="AB hydrolase-1" evidence="1">
    <location>
        <begin position="35"/>
        <end position="279"/>
    </location>
</feature>
<dbReference type="Pfam" id="PF00561">
    <property type="entry name" value="Abhydrolase_1"/>
    <property type="match status" value="1"/>
</dbReference>
<dbReference type="GO" id="GO:0016020">
    <property type="term" value="C:membrane"/>
    <property type="evidence" value="ECO:0007669"/>
    <property type="project" value="TreeGrafter"/>
</dbReference>
<sequence length="295" mass="32195">MTTVETAPTLFAEVNSIKYAYRHLGPDISTGSTPIVMLNHFRATIDHWDPSLIHALAHTLPIILVDNAGVGHSTGEVPDSIAGMAKHIETFIDHLGLKEIYLYGFSLGGIIAQQVTLDTLSQGLVKKLMLVGTTCGYGPNTPPGTLEQPDSAGVQANSGVADVQMSNIQKLFFYPSATSQAEGEKYWARIHRRTKETTGEVRAPYLPVGQNLMNMAIAGRKWAAGEGSLERLHEIKIPVFISNGKSDYMLPTQHSWVMSERMSNSQLIVYPDSGHGAGFQFAELHAKHILLFLEG</sequence>
<protein>
    <recommendedName>
        <fullName evidence="1">AB hydrolase-1 domain-containing protein</fullName>
    </recommendedName>
</protein>
<accession>A0AAN8I3T1</accession>
<dbReference type="InterPro" id="IPR000073">
    <property type="entry name" value="AB_hydrolase_1"/>
</dbReference>
<dbReference type="Gene3D" id="3.40.50.1820">
    <property type="entry name" value="alpha/beta hydrolase"/>
    <property type="match status" value="1"/>
</dbReference>
<dbReference type="InterPro" id="IPR050266">
    <property type="entry name" value="AB_hydrolase_sf"/>
</dbReference>